<gene>
    <name evidence="1" type="ORF">QE364_001765</name>
</gene>
<organism evidence="1 2">
    <name type="scientific">Nocardioides zeae</name>
    <dbReference type="NCBI Taxonomy" id="1457234"/>
    <lineage>
        <taxon>Bacteria</taxon>
        <taxon>Bacillati</taxon>
        <taxon>Actinomycetota</taxon>
        <taxon>Actinomycetes</taxon>
        <taxon>Propionibacteriales</taxon>
        <taxon>Nocardioidaceae</taxon>
        <taxon>Nocardioides</taxon>
    </lineage>
</organism>
<protein>
    <submittedName>
        <fullName evidence="1">Pilus assembly protein CpaF</fullName>
    </submittedName>
</protein>
<reference evidence="1" key="1">
    <citation type="submission" date="2023-08" db="EMBL/GenBank/DDBJ databases">
        <title>Functional and genomic diversity of the sorghum phyllosphere microbiome.</title>
        <authorList>
            <person name="Shade A."/>
        </authorList>
    </citation>
    <scope>NUCLEOTIDE SEQUENCE</scope>
    <source>
        <strain evidence="1">SORGH_AS_0885</strain>
    </source>
</reference>
<keyword evidence="2" id="KW-1185">Reference proteome</keyword>
<comment type="caution">
    <text evidence="1">The sequence shown here is derived from an EMBL/GenBank/DDBJ whole genome shotgun (WGS) entry which is preliminary data.</text>
</comment>
<dbReference type="Proteomes" id="UP001261666">
    <property type="component" value="Unassembled WGS sequence"/>
</dbReference>
<evidence type="ECO:0000313" key="1">
    <source>
        <dbReference type="EMBL" id="MDR6210058.1"/>
    </source>
</evidence>
<name>A0ACC6IHF6_9ACTN</name>
<proteinExistence type="predicted"/>
<dbReference type="EMBL" id="JAVIZJ010000004">
    <property type="protein sequence ID" value="MDR6210058.1"/>
    <property type="molecule type" value="Genomic_DNA"/>
</dbReference>
<sequence>MSTLAERLAAAAARRQAEETAAAPVPPPAPEPTPEPAPAPEPAPVPGPAPAAVSGPAPEPAPPAPEAILDATIARSVGTRAAAPEPSAPSLAKPVPSAGRAGETVGRHRPLPPKAEVASTSGPRKVLAAQQADRIEEIKASVHGQLLQQLGPQLYDAKMDQADLEGRVKVVLQEVLSAQERPLSSADRLRVTQEISDEILGYGPIEAYLRDPEVSEVMVNGPHQVWVERGGRLESVDTVFTDEAHLRRIIDKIVSRIGRRVDESSPMVDARLPDGSRVNAVVPPLAIDGSALTIRKFAADPFTVDDLISFGSLTPRTADFLEACVRGRLNIIVSGSTGAGKTTTLNVLSSFIPSDERIVTIEDAAELQLKQDHVVRLESRPPNIEGKGEVHIRDLVKNSLRMRPDRIIVGEVRDASALDMLQAMSTGHDGSIATAHSNGPRDTLSRIETMVLMAGMDLPIRAIREQMASAIDLIVHQTRFKDGSRHITHITEVERMEGEVVTLQDVFVYDHGAGFDAAGRSLGRLRSTGLRPKFLEKMAYHNVTVDPMVFALDRP</sequence>
<accession>A0ACC6IHF6</accession>
<evidence type="ECO:0000313" key="2">
    <source>
        <dbReference type="Proteomes" id="UP001261666"/>
    </source>
</evidence>